<dbReference type="OrthoDB" id="10435579at2759"/>
<sequence length="176" mass="20520">MRHWRLQNRKSSTLTSRGLFKMIPHRNLDTIQLLTALHEKIRVVETQAQSVQFQLSQMKTIADLLLSTTIPSVPIPKHNTFHSPETSGSKSDQPQVKTLDRARSFNKIQPKRPTSDSVQLEPDRIFMDAERNLNATYGWGCFLKAMKPRNQSRQAFQTYQTQMMHKYQLLTKQPLW</sequence>
<comment type="caution">
    <text evidence="2">The sequence shown here is derived from an EMBL/GenBank/DDBJ whole genome shotgun (WGS) entry which is preliminary data.</text>
</comment>
<dbReference type="AlphaFoldDB" id="A0A1Y2BXQ9"/>
<name>A0A1Y2BXQ9_9FUNG</name>
<dbReference type="EMBL" id="MCGO01000040">
    <property type="protein sequence ID" value="ORY39437.1"/>
    <property type="molecule type" value="Genomic_DNA"/>
</dbReference>
<proteinExistence type="predicted"/>
<organism evidence="2 3">
    <name type="scientific">Rhizoclosmatium globosum</name>
    <dbReference type="NCBI Taxonomy" id="329046"/>
    <lineage>
        <taxon>Eukaryota</taxon>
        <taxon>Fungi</taxon>
        <taxon>Fungi incertae sedis</taxon>
        <taxon>Chytridiomycota</taxon>
        <taxon>Chytridiomycota incertae sedis</taxon>
        <taxon>Chytridiomycetes</taxon>
        <taxon>Chytridiales</taxon>
        <taxon>Chytriomycetaceae</taxon>
        <taxon>Rhizoclosmatium</taxon>
    </lineage>
</organism>
<evidence type="ECO:0000313" key="2">
    <source>
        <dbReference type="EMBL" id="ORY39437.1"/>
    </source>
</evidence>
<keyword evidence="3" id="KW-1185">Reference proteome</keyword>
<evidence type="ECO:0000256" key="1">
    <source>
        <dbReference type="SAM" id="MobiDB-lite"/>
    </source>
</evidence>
<evidence type="ECO:0000313" key="3">
    <source>
        <dbReference type="Proteomes" id="UP000193642"/>
    </source>
</evidence>
<feature type="compositionally biased region" description="Polar residues" evidence="1">
    <location>
        <begin position="81"/>
        <end position="96"/>
    </location>
</feature>
<gene>
    <name evidence="2" type="ORF">BCR33DRAFT_414510</name>
</gene>
<reference evidence="2 3" key="1">
    <citation type="submission" date="2016-07" db="EMBL/GenBank/DDBJ databases">
        <title>Pervasive Adenine N6-methylation of Active Genes in Fungi.</title>
        <authorList>
            <consortium name="DOE Joint Genome Institute"/>
            <person name="Mondo S.J."/>
            <person name="Dannebaum R.O."/>
            <person name="Kuo R.C."/>
            <person name="Labutti K."/>
            <person name="Haridas S."/>
            <person name="Kuo A."/>
            <person name="Salamov A."/>
            <person name="Ahrendt S.R."/>
            <person name="Lipzen A."/>
            <person name="Sullivan W."/>
            <person name="Andreopoulos W.B."/>
            <person name="Clum A."/>
            <person name="Lindquist E."/>
            <person name="Daum C."/>
            <person name="Ramamoorthy G.K."/>
            <person name="Gryganskyi A."/>
            <person name="Culley D."/>
            <person name="Magnuson J.K."/>
            <person name="James T.Y."/>
            <person name="O'Malley M.A."/>
            <person name="Stajich J.E."/>
            <person name="Spatafora J.W."/>
            <person name="Visel A."/>
            <person name="Grigoriev I.V."/>
        </authorList>
    </citation>
    <scope>NUCLEOTIDE SEQUENCE [LARGE SCALE GENOMIC DNA]</scope>
    <source>
        <strain evidence="2 3">JEL800</strain>
    </source>
</reference>
<accession>A0A1Y2BXQ9</accession>
<protein>
    <submittedName>
        <fullName evidence="2">Uncharacterized protein</fullName>
    </submittedName>
</protein>
<feature type="region of interest" description="Disordered" evidence="1">
    <location>
        <begin position="78"/>
        <end position="97"/>
    </location>
</feature>
<dbReference type="Proteomes" id="UP000193642">
    <property type="component" value="Unassembled WGS sequence"/>
</dbReference>